<protein>
    <submittedName>
        <fullName evidence="5">FAD-dependent oxidoreductase</fullName>
    </submittedName>
</protein>
<dbReference type="AlphaFoldDB" id="A0A934QYM2"/>
<dbReference type="InterPro" id="IPR023753">
    <property type="entry name" value="FAD/NAD-binding_dom"/>
</dbReference>
<keyword evidence="2" id="KW-0560">Oxidoreductase</keyword>
<dbReference type="GO" id="GO:0004791">
    <property type="term" value="F:thioredoxin-disulfide reductase (NADPH) activity"/>
    <property type="evidence" value="ECO:0007669"/>
    <property type="project" value="UniProtKB-EC"/>
</dbReference>
<evidence type="ECO:0000313" key="6">
    <source>
        <dbReference type="Proteomes" id="UP000635245"/>
    </source>
</evidence>
<dbReference type="InterPro" id="IPR036188">
    <property type="entry name" value="FAD/NAD-bd_sf"/>
</dbReference>
<dbReference type="Pfam" id="PF07992">
    <property type="entry name" value="Pyr_redox_2"/>
    <property type="match status" value="1"/>
</dbReference>
<proteinExistence type="predicted"/>
<keyword evidence="1" id="KW-0285">Flavoprotein</keyword>
<name>A0A934QYM2_9PSEU</name>
<dbReference type="SUPFAM" id="SSF51905">
    <property type="entry name" value="FAD/NAD(P)-binding domain"/>
    <property type="match status" value="1"/>
</dbReference>
<evidence type="ECO:0000256" key="3">
    <source>
        <dbReference type="ARBA" id="ARBA00048132"/>
    </source>
</evidence>
<gene>
    <name evidence="5" type="ORF">JHE00_26640</name>
</gene>
<dbReference type="Gene3D" id="3.50.50.60">
    <property type="entry name" value="FAD/NAD(P)-binding domain"/>
    <property type="match status" value="2"/>
</dbReference>
<comment type="catalytic activity">
    <reaction evidence="3">
        <text>[thioredoxin]-dithiol + NADP(+) = [thioredoxin]-disulfide + NADPH + H(+)</text>
        <dbReference type="Rhea" id="RHEA:20345"/>
        <dbReference type="Rhea" id="RHEA-COMP:10698"/>
        <dbReference type="Rhea" id="RHEA-COMP:10700"/>
        <dbReference type="ChEBI" id="CHEBI:15378"/>
        <dbReference type="ChEBI" id="CHEBI:29950"/>
        <dbReference type="ChEBI" id="CHEBI:50058"/>
        <dbReference type="ChEBI" id="CHEBI:57783"/>
        <dbReference type="ChEBI" id="CHEBI:58349"/>
        <dbReference type="EC" id="1.8.1.9"/>
    </reaction>
</comment>
<organism evidence="5 6">
    <name type="scientific">Prauserella cavernicola</name>
    <dbReference type="NCBI Taxonomy" id="2800127"/>
    <lineage>
        <taxon>Bacteria</taxon>
        <taxon>Bacillati</taxon>
        <taxon>Actinomycetota</taxon>
        <taxon>Actinomycetes</taxon>
        <taxon>Pseudonocardiales</taxon>
        <taxon>Pseudonocardiaceae</taxon>
        <taxon>Prauserella</taxon>
    </lineage>
</organism>
<accession>A0A934QYM2</accession>
<sequence>MPVPAIVIASTQHADALRAQLRRYEHDYDVRVAGSSAGTVDIVEEITAAGGQVAMIVQDGELPDADPLAAFATWRGRVPAARRVLAAPYDRFMAELRTGERGLRAALGAGVFDAYLLMPRGPRDEEFHIALAELLSDWGSTTADPEVALIRIVSDGDNPLTAAVRELTERMGMPTEVLAVDSDAGRAVRDAYVATGQHLSYPLVVVFDHPPIAPSRPGDVAALLYGSPGDITETVDLAIVGAGPGGLAASVYGASEGLTTVVLDTDAVGGQAGTSSMIRNYLGFPRGISGMRLAQRARTQAGRFGARFRVGWEVLELVPGADGEHTLRTTGGEVRARTVIIACGVAYRTLGVESLERLVGRGVQYGAAISTARDTADHNAVVVGGGNSAGQAAIHLARFAASVTVVVRRDGLTDTMSDYLVHEIEGHPRITVVTRTEVVDGGTCDQGSLSWVSLRHLDTGDITRRDVRGLYLLLGAEPHGTWLPGHVDRDDRGFVLTGRDLPMRHWVDGRPPADLATSVPGVFAVGDIRAGSMKRVTSASGEGASAVPMVHTYLTDATRGSAAG</sequence>
<keyword evidence="6" id="KW-1185">Reference proteome</keyword>
<evidence type="ECO:0000259" key="4">
    <source>
        <dbReference type="Pfam" id="PF07992"/>
    </source>
</evidence>
<comment type="caution">
    <text evidence="5">The sequence shown here is derived from an EMBL/GenBank/DDBJ whole genome shotgun (WGS) entry which is preliminary data.</text>
</comment>
<dbReference type="Proteomes" id="UP000635245">
    <property type="component" value="Unassembled WGS sequence"/>
</dbReference>
<dbReference type="EMBL" id="JAENJH010000008">
    <property type="protein sequence ID" value="MBK1787924.1"/>
    <property type="molecule type" value="Genomic_DNA"/>
</dbReference>
<feature type="domain" description="FAD/NAD(P)-binding" evidence="4">
    <location>
        <begin position="236"/>
        <end position="543"/>
    </location>
</feature>
<evidence type="ECO:0000256" key="2">
    <source>
        <dbReference type="ARBA" id="ARBA00023002"/>
    </source>
</evidence>
<dbReference type="PANTHER" id="PTHR48105">
    <property type="entry name" value="THIOREDOXIN REDUCTASE 1-RELATED-RELATED"/>
    <property type="match status" value="1"/>
</dbReference>
<dbReference type="PRINTS" id="PR00368">
    <property type="entry name" value="FADPNR"/>
</dbReference>
<dbReference type="InterPro" id="IPR050097">
    <property type="entry name" value="Ferredoxin-NADP_redctase_2"/>
</dbReference>
<dbReference type="PRINTS" id="PR00469">
    <property type="entry name" value="PNDRDTASEII"/>
</dbReference>
<dbReference type="RefSeq" id="WP_200323114.1">
    <property type="nucleotide sequence ID" value="NZ_JAENJH010000008.1"/>
</dbReference>
<evidence type="ECO:0000256" key="1">
    <source>
        <dbReference type="ARBA" id="ARBA00022630"/>
    </source>
</evidence>
<evidence type="ECO:0000313" key="5">
    <source>
        <dbReference type="EMBL" id="MBK1787924.1"/>
    </source>
</evidence>
<reference evidence="5" key="1">
    <citation type="submission" date="2020-12" db="EMBL/GenBank/DDBJ databases">
        <title>Prauserella sp. ASG 168, a novel actinomycete isolated from cave rock.</title>
        <authorList>
            <person name="Suriyachadkun C."/>
        </authorList>
    </citation>
    <scope>NUCLEOTIDE SEQUENCE</scope>
    <source>
        <strain evidence="5">ASG 168</strain>
    </source>
</reference>